<dbReference type="Pfam" id="PF00483">
    <property type="entry name" value="NTP_transferase"/>
    <property type="match status" value="1"/>
</dbReference>
<evidence type="ECO:0008006" key="5">
    <source>
        <dbReference type="Google" id="ProtNLM"/>
    </source>
</evidence>
<dbReference type="EMBL" id="QHKO01000005">
    <property type="protein sequence ID" value="RAL21551.1"/>
    <property type="molecule type" value="Genomic_DNA"/>
</dbReference>
<gene>
    <name evidence="3" type="ORF">DL240_11885</name>
</gene>
<evidence type="ECO:0000259" key="2">
    <source>
        <dbReference type="Pfam" id="PF22640"/>
    </source>
</evidence>
<dbReference type="SUPFAM" id="SSF51182">
    <property type="entry name" value="RmlC-like cupins"/>
    <property type="match status" value="1"/>
</dbReference>
<dbReference type="InterPro" id="IPR029044">
    <property type="entry name" value="Nucleotide-diphossugar_trans"/>
</dbReference>
<dbReference type="PANTHER" id="PTHR46390:SF1">
    <property type="entry name" value="MANNOSE-1-PHOSPHATE GUANYLYLTRANSFERASE"/>
    <property type="match status" value="1"/>
</dbReference>
<reference evidence="3 4" key="1">
    <citation type="submission" date="2018-05" db="EMBL/GenBank/DDBJ databases">
        <title>Lujinxingia marina gen. nov. sp. nov., a new facultative anaerobic member of the class Deltaproteobacteria, and proposal of Lujinxingaceae fam. nov.</title>
        <authorList>
            <person name="Li C.-M."/>
        </authorList>
    </citation>
    <scope>NUCLEOTIDE SEQUENCE [LARGE SCALE GENOMIC DNA]</scope>
    <source>
        <strain evidence="3 4">B210</strain>
    </source>
</reference>
<accession>A0A328C5G8</accession>
<dbReference type="AlphaFoldDB" id="A0A328C5G8"/>
<dbReference type="InterPro" id="IPR005835">
    <property type="entry name" value="NTP_transferase_dom"/>
</dbReference>
<evidence type="ECO:0000259" key="1">
    <source>
        <dbReference type="Pfam" id="PF00483"/>
    </source>
</evidence>
<dbReference type="Pfam" id="PF22640">
    <property type="entry name" value="ManC_GMP_beta-helix"/>
    <property type="match status" value="1"/>
</dbReference>
<feature type="domain" description="MannoseP isomerase/GMP-like beta-helix" evidence="2">
    <location>
        <begin position="136"/>
        <end position="177"/>
    </location>
</feature>
<dbReference type="InterPro" id="IPR054566">
    <property type="entry name" value="ManC/GMP-like_b-helix"/>
</dbReference>
<dbReference type="PANTHER" id="PTHR46390">
    <property type="entry name" value="MANNOSE-1-PHOSPHATE GUANYLYLTRANSFERASE"/>
    <property type="match status" value="1"/>
</dbReference>
<organism evidence="3 4">
    <name type="scientific">Lujinxingia litoralis</name>
    <dbReference type="NCBI Taxonomy" id="2211119"/>
    <lineage>
        <taxon>Bacteria</taxon>
        <taxon>Deltaproteobacteria</taxon>
        <taxon>Bradymonadales</taxon>
        <taxon>Lujinxingiaceae</taxon>
        <taxon>Lujinxingia</taxon>
    </lineage>
</organism>
<proteinExistence type="predicted"/>
<dbReference type="Proteomes" id="UP000249169">
    <property type="component" value="Unassembled WGS sequence"/>
</dbReference>
<dbReference type="InterPro" id="IPR011051">
    <property type="entry name" value="RmlC_Cupin_sf"/>
</dbReference>
<dbReference type="GO" id="GO:0009298">
    <property type="term" value="P:GDP-mannose biosynthetic process"/>
    <property type="evidence" value="ECO:0007669"/>
    <property type="project" value="TreeGrafter"/>
</dbReference>
<evidence type="ECO:0000313" key="4">
    <source>
        <dbReference type="Proteomes" id="UP000249169"/>
    </source>
</evidence>
<protein>
    <recommendedName>
        <fullName evidence="5">Mannose-6-phosphate isomerase type II C-terminal domain-containing protein</fullName>
    </recommendedName>
</protein>
<keyword evidence="4" id="KW-1185">Reference proteome</keyword>
<comment type="caution">
    <text evidence="3">The sequence shown here is derived from an EMBL/GenBank/DDBJ whole genome shotgun (WGS) entry which is preliminary data.</text>
</comment>
<feature type="domain" description="Nucleotidyl transferase" evidence="1">
    <location>
        <begin position="2"/>
        <end position="114"/>
    </location>
</feature>
<sequence>MRRFVEKPDLATAQEYVRSGRFVWNSGMFVLRPSTLWAELERQQPELLRAFEPVRQNGARDPEIIAQAFDQAASISIDYAVMEGAAQVEVIPALFRWSDVGHWAALDEVSPTDAQGNVVRADAVLDEVKDSVVLSAGSQRVVALSGVEGLVVVDTPDALLVLPRARAQRVRDIVDHLRNAGRDELL</sequence>
<name>A0A328C5G8_9DELT</name>
<dbReference type="GO" id="GO:0004475">
    <property type="term" value="F:mannose-1-phosphate guanylyltransferase (GTP) activity"/>
    <property type="evidence" value="ECO:0007669"/>
    <property type="project" value="TreeGrafter"/>
</dbReference>
<dbReference type="OrthoDB" id="9806359at2"/>
<dbReference type="Gene3D" id="3.90.550.10">
    <property type="entry name" value="Spore Coat Polysaccharide Biosynthesis Protein SpsA, Chain A"/>
    <property type="match status" value="1"/>
</dbReference>
<dbReference type="InterPro" id="IPR051161">
    <property type="entry name" value="Mannose-6P_isomerase_type2"/>
</dbReference>
<evidence type="ECO:0000313" key="3">
    <source>
        <dbReference type="EMBL" id="RAL21551.1"/>
    </source>
</evidence>